<keyword evidence="1" id="KW-1133">Transmembrane helix</keyword>
<evidence type="ECO:0000313" key="4">
    <source>
        <dbReference type="Proteomes" id="UP001235303"/>
    </source>
</evidence>
<dbReference type="PANTHER" id="PTHR43646:SF3">
    <property type="entry name" value="SLR1566 PROTEIN"/>
    <property type="match status" value="1"/>
</dbReference>
<keyword evidence="1" id="KW-0812">Transmembrane</keyword>
<dbReference type="Gene3D" id="3.90.550.10">
    <property type="entry name" value="Spore Coat Polysaccharide Biosynthesis Protein SpsA, Chain A"/>
    <property type="match status" value="1"/>
</dbReference>
<comment type="caution">
    <text evidence="3">The sequence shown here is derived from an EMBL/GenBank/DDBJ whole genome shotgun (WGS) entry which is preliminary data.</text>
</comment>
<dbReference type="InterPro" id="IPR017832">
    <property type="entry name" value="Glyco_trans_2_hopen-assoc_HpnB"/>
</dbReference>
<accession>A0ABT7ATI1</accession>
<evidence type="ECO:0000256" key="1">
    <source>
        <dbReference type="SAM" id="Phobius"/>
    </source>
</evidence>
<sequence>MILIISLSVSALIWVILLCFWGGFWRANQRLEGWVKDEPERLVNPYPQVGIIIPARNEAEGITQSLRSLVNQDYAGSYSILVIDDHSTDDTATQAQAFDGVTVISAQPLPPEWTGKLWAMEQGVNFYQSQSSLPDYYLFTDADIEHSPEHLSQLVRKAQGEDLELVSVMVKLHCESVWEHLLIPAFVFFFQKLYPFAWVNNPRKSTAAAAGGCILITPEALNRIGGLQSLRDALIDDCTLAQAVKSTGSGRIWLGLSETTYSLRAYSSLKPIWDMVARTAFTQLNYSPGLLLGTLLGMGLVYLLPVVGWVWGVGNGVPVLAAIAGLTWGLMAIAYAPTAKLYHQFPLTGLALPAIASFYMLMTLDSALRHWQGRGGSWKGRVY</sequence>
<dbReference type="RefSeq" id="WP_283753975.1">
    <property type="nucleotide sequence ID" value="NZ_JAQOSP010000084.1"/>
</dbReference>
<keyword evidence="4" id="KW-1185">Reference proteome</keyword>
<dbReference type="CDD" id="cd00761">
    <property type="entry name" value="Glyco_tranf_GTA_type"/>
    <property type="match status" value="1"/>
</dbReference>
<dbReference type="Proteomes" id="UP001235303">
    <property type="component" value="Unassembled WGS sequence"/>
</dbReference>
<feature type="transmembrane region" description="Helical" evidence="1">
    <location>
        <begin position="290"/>
        <end position="311"/>
    </location>
</feature>
<dbReference type="NCBIfam" id="TIGR03469">
    <property type="entry name" value="HpnB"/>
    <property type="match status" value="1"/>
</dbReference>
<feature type="transmembrane region" description="Helical" evidence="1">
    <location>
        <begin position="345"/>
        <end position="362"/>
    </location>
</feature>
<evidence type="ECO:0000313" key="3">
    <source>
        <dbReference type="EMBL" id="MDJ1170218.1"/>
    </source>
</evidence>
<proteinExistence type="predicted"/>
<dbReference type="InterPro" id="IPR001173">
    <property type="entry name" value="Glyco_trans_2-like"/>
</dbReference>
<evidence type="ECO:0000259" key="2">
    <source>
        <dbReference type="Pfam" id="PF00535"/>
    </source>
</evidence>
<keyword evidence="1" id="KW-0472">Membrane</keyword>
<keyword evidence="3" id="KW-0808">Transferase</keyword>
<keyword evidence="3" id="KW-0328">Glycosyltransferase</keyword>
<reference evidence="3 4" key="1">
    <citation type="submission" date="2023-01" db="EMBL/GenBank/DDBJ databases">
        <title>Novel diversity within Roseofilum (Cyanobacteria; Desertifilaceae) from marine benthic mats with descriptions of four novel species.</title>
        <authorList>
            <person name="Wang Y."/>
            <person name="Berthold D.E."/>
            <person name="Hu J."/>
            <person name="Lefler F.W."/>
            <person name="Laughinghouse H.D. IV."/>
        </authorList>
    </citation>
    <scope>NUCLEOTIDE SEQUENCE [LARGE SCALE GENOMIC DNA]</scope>
    <source>
        <strain evidence="3 4">BLCC-M154</strain>
    </source>
</reference>
<dbReference type="PANTHER" id="PTHR43646">
    <property type="entry name" value="GLYCOSYLTRANSFERASE"/>
    <property type="match status" value="1"/>
</dbReference>
<organism evidence="3 4">
    <name type="scientific">Roseofilum acuticapitatum BLCC-M154</name>
    <dbReference type="NCBI Taxonomy" id="3022444"/>
    <lineage>
        <taxon>Bacteria</taxon>
        <taxon>Bacillati</taxon>
        <taxon>Cyanobacteriota</taxon>
        <taxon>Cyanophyceae</taxon>
        <taxon>Desertifilales</taxon>
        <taxon>Desertifilaceae</taxon>
        <taxon>Roseofilum</taxon>
        <taxon>Roseofilum acuticapitatum</taxon>
    </lineage>
</organism>
<dbReference type="InterPro" id="IPR029044">
    <property type="entry name" value="Nucleotide-diphossugar_trans"/>
</dbReference>
<feature type="domain" description="Glycosyltransferase 2-like" evidence="2">
    <location>
        <begin position="51"/>
        <end position="222"/>
    </location>
</feature>
<protein>
    <submittedName>
        <fullName evidence="3">Glycosyltransferase</fullName>
        <ecNumber evidence="3">2.4.-.-</ecNumber>
    </submittedName>
</protein>
<dbReference type="GO" id="GO:0016757">
    <property type="term" value="F:glycosyltransferase activity"/>
    <property type="evidence" value="ECO:0007669"/>
    <property type="project" value="UniProtKB-KW"/>
</dbReference>
<feature type="transmembrane region" description="Helical" evidence="1">
    <location>
        <begin position="317"/>
        <end position="338"/>
    </location>
</feature>
<dbReference type="Pfam" id="PF00535">
    <property type="entry name" value="Glycos_transf_2"/>
    <property type="match status" value="1"/>
</dbReference>
<dbReference type="SUPFAM" id="SSF53448">
    <property type="entry name" value="Nucleotide-diphospho-sugar transferases"/>
    <property type="match status" value="1"/>
</dbReference>
<feature type="transmembrane region" description="Helical" evidence="1">
    <location>
        <begin position="6"/>
        <end position="25"/>
    </location>
</feature>
<dbReference type="EC" id="2.4.-.-" evidence="3"/>
<gene>
    <name evidence="3" type="ORF">PMG71_12330</name>
</gene>
<dbReference type="EMBL" id="JAQOSP010000084">
    <property type="protein sequence ID" value="MDJ1170218.1"/>
    <property type="molecule type" value="Genomic_DNA"/>
</dbReference>
<name>A0ABT7ATI1_9CYAN</name>